<proteinExistence type="predicted"/>
<keyword evidence="1" id="KW-1133">Transmembrane helix</keyword>
<evidence type="ECO:0000256" key="1">
    <source>
        <dbReference type="SAM" id="Phobius"/>
    </source>
</evidence>
<evidence type="ECO:0000313" key="3">
    <source>
        <dbReference type="WBParaSite" id="nRc.2.0.1.t33653-RA"/>
    </source>
</evidence>
<keyword evidence="1" id="KW-0812">Transmembrane</keyword>
<feature type="transmembrane region" description="Helical" evidence="1">
    <location>
        <begin position="71"/>
        <end position="93"/>
    </location>
</feature>
<name>A0A915K5N7_ROMCU</name>
<keyword evidence="2" id="KW-1185">Reference proteome</keyword>
<evidence type="ECO:0000313" key="2">
    <source>
        <dbReference type="Proteomes" id="UP000887565"/>
    </source>
</evidence>
<sequence length="122" mass="14586">MLRRHRDSIHRQKRVKLWRAPDRGYVCRNNHFCHIYHFKIEYSYLRTEETPTLKLFDSLHRKQFYKLKRQIKFAESNGAILISISLFVISLLMGKERSISPTLQARIVSMKNDAGFSKKKDC</sequence>
<reference evidence="3" key="1">
    <citation type="submission" date="2022-11" db="UniProtKB">
        <authorList>
            <consortium name="WormBaseParasite"/>
        </authorList>
    </citation>
    <scope>IDENTIFICATION</scope>
</reference>
<dbReference type="Proteomes" id="UP000887565">
    <property type="component" value="Unplaced"/>
</dbReference>
<dbReference type="WBParaSite" id="nRc.2.0.1.t33653-RA">
    <property type="protein sequence ID" value="nRc.2.0.1.t33653-RA"/>
    <property type="gene ID" value="nRc.2.0.1.g33653"/>
</dbReference>
<dbReference type="AlphaFoldDB" id="A0A915K5N7"/>
<accession>A0A915K5N7</accession>
<organism evidence="2 3">
    <name type="scientific">Romanomermis culicivorax</name>
    <name type="common">Nematode worm</name>
    <dbReference type="NCBI Taxonomy" id="13658"/>
    <lineage>
        <taxon>Eukaryota</taxon>
        <taxon>Metazoa</taxon>
        <taxon>Ecdysozoa</taxon>
        <taxon>Nematoda</taxon>
        <taxon>Enoplea</taxon>
        <taxon>Dorylaimia</taxon>
        <taxon>Mermithida</taxon>
        <taxon>Mermithoidea</taxon>
        <taxon>Mermithidae</taxon>
        <taxon>Romanomermis</taxon>
    </lineage>
</organism>
<keyword evidence="1" id="KW-0472">Membrane</keyword>
<protein>
    <submittedName>
        <fullName evidence="3">Uncharacterized protein</fullName>
    </submittedName>
</protein>